<dbReference type="PROSITE" id="PS50977">
    <property type="entry name" value="HTH_TETR_2"/>
    <property type="match status" value="1"/>
</dbReference>
<evidence type="ECO:0000259" key="3">
    <source>
        <dbReference type="PROSITE" id="PS50977"/>
    </source>
</evidence>
<evidence type="ECO:0000256" key="2">
    <source>
        <dbReference type="PROSITE-ProRule" id="PRU00335"/>
    </source>
</evidence>
<comment type="caution">
    <text evidence="4">The sequence shown here is derived from an EMBL/GenBank/DDBJ whole genome shotgun (WGS) entry which is preliminary data.</text>
</comment>
<dbReference type="Proteomes" id="UP001501676">
    <property type="component" value="Unassembled WGS sequence"/>
</dbReference>
<dbReference type="InterPro" id="IPR036271">
    <property type="entry name" value="Tet_transcr_reg_TetR-rel_C_sf"/>
</dbReference>
<dbReference type="InterPro" id="IPR009057">
    <property type="entry name" value="Homeodomain-like_sf"/>
</dbReference>
<dbReference type="InterPro" id="IPR041490">
    <property type="entry name" value="KstR2_TetR_C"/>
</dbReference>
<accession>A0ABP6T552</accession>
<name>A0ABP6T552_9ACTN</name>
<gene>
    <name evidence="4" type="ORF">GCM10020369_59200</name>
</gene>
<keyword evidence="5" id="KW-1185">Reference proteome</keyword>
<dbReference type="Gene3D" id="1.10.357.10">
    <property type="entry name" value="Tetracycline Repressor, domain 2"/>
    <property type="match status" value="1"/>
</dbReference>
<keyword evidence="1 2" id="KW-0238">DNA-binding</keyword>
<dbReference type="Gene3D" id="1.10.10.60">
    <property type="entry name" value="Homeodomain-like"/>
    <property type="match status" value="1"/>
</dbReference>
<dbReference type="EMBL" id="BAAAYN010000043">
    <property type="protein sequence ID" value="GAA3393486.1"/>
    <property type="molecule type" value="Genomic_DNA"/>
</dbReference>
<reference evidence="5" key="1">
    <citation type="journal article" date="2019" name="Int. J. Syst. Evol. Microbiol.">
        <title>The Global Catalogue of Microorganisms (GCM) 10K type strain sequencing project: providing services to taxonomists for standard genome sequencing and annotation.</title>
        <authorList>
            <consortium name="The Broad Institute Genomics Platform"/>
            <consortium name="The Broad Institute Genome Sequencing Center for Infectious Disease"/>
            <person name="Wu L."/>
            <person name="Ma J."/>
        </authorList>
    </citation>
    <scope>NUCLEOTIDE SEQUENCE [LARGE SCALE GENOMIC DNA]</scope>
    <source>
        <strain evidence="5">JCM 9458</strain>
    </source>
</reference>
<evidence type="ECO:0000313" key="4">
    <source>
        <dbReference type="EMBL" id="GAA3393486.1"/>
    </source>
</evidence>
<dbReference type="PANTHER" id="PTHR30055">
    <property type="entry name" value="HTH-TYPE TRANSCRIPTIONAL REGULATOR RUTR"/>
    <property type="match status" value="1"/>
</dbReference>
<proteinExistence type="predicted"/>
<dbReference type="Pfam" id="PF17932">
    <property type="entry name" value="TetR_C_24"/>
    <property type="match status" value="1"/>
</dbReference>
<feature type="domain" description="HTH tetR-type" evidence="3">
    <location>
        <begin position="27"/>
        <end position="87"/>
    </location>
</feature>
<dbReference type="SUPFAM" id="SSF48498">
    <property type="entry name" value="Tetracyclin repressor-like, C-terminal domain"/>
    <property type="match status" value="1"/>
</dbReference>
<dbReference type="SUPFAM" id="SSF46689">
    <property type="entry name" value="Homeodomain-like"/>
    <property type="match status" value="1"/>
</dbReference>
<sequence length="232" mass="24227">MLYGSFELWFTTSVPYRQPPRVARRRAAVRERLVAEATGIVAAQGWAGATVAAVAAATGISTGAVYQHFPNKGALAAEVFRRATQRELEVLATVLAAPTPASSADRLAQGVGLFAQRAILGRQLAYALIAEPADPLVVTERLAYRRRYHEVFAALIVEGVRAGEMAQQDPAVTATALTGGVAEVLIGQLSAPVDGPAARSLVAELTALVLRCVGVPATQFAPPALEAACPSS</sequence>
<evidence type="ECO:0000313" key="5">
    <source>
        <dbReference type="Proteomes" id="UP001501676"/>
    </source>
</evidence>
<dbReference type="Pfam" id="PF00440">
    <property type="entry name" value="TetR_N"/>
    <property type="match status" value="1"/>
</dbReference>
<evidence type="ECO:0000256" key="1">
    <source>
        <dbReference type="ARBA" id="ARBA00023125"/>
    </source>
</evidence>
<feature type="DNA-binding region" description="H-T-H motif" evidence="2">
    <location>
        <begin position="50"/>
        <end position="69"/>
    </location>
</feature>
<dbReference type="InterPro" id="IPR001647">
    <property type="entry name" value="HTH_TetR"/>
</dbReference>
<dbReference type="PANTHER" id="PTHR30055:SF226">
    <property type="entry name" value="HTH-TYPE TRANSCRIPTIONAL REGULATOR PKSA"/>
    <property type="match status" value="1"/>
</dbReference>
<dbReference type="InterPro" id="IPR050109">
    <property type="entry name" value="HTH-type_TetR-like_transc_reg"/>
</dbReference>
<dbReference type="PRINTS" id="PR00455">
    <property type="entry name" value="HTHTETR"/>
</dbReference>
<organism evidence="4 5">
    <name type="scientific">Cryptosporangium minutisporangium</name>
    <dbReference type="NCBI Taxonomy" id="113569"/>
    <lineage>
        <taxon>Bacteria</taxon>
        <taxon>Bacillati</taxon>
        <taxon>Actinomycetota</taxon>
        <taxon>Actinomycetes</taxon>
        <taxon>Cryptosporangiales</taxon>
        <taxon>Cryptosporangiaceae</taxon>
        <taxon>Cryptosporangium</taxon>
    </lineage>
</organism>
<protein>
    <submittedName>
        <fullName evidence="4">TetR/AcrR family transcriptional regulator</fullName>
    </submittedName>
</protein>